<name>A0A4P9Y6R9_9FUNG</name>
<keyword evidence="3" id="KW-1185">Reference proteome</keyword>
<dbReference type="PANTHER" id="PTHR14209">
    <property type="entry name" value="ISOAMYL ACETATE-HYDROLYZING ESTERASE 1"/>
    <property type="match status" value="1"/>
</dbReference>
<dbReference type="Proteomes" id="UP000267251">
    <property type="component" value="Unassembled WGS sequence"/>
</dbReference>
<dbReference type="Gene3D" id="3.40.50.1110">
    <property type="entry name" value="SGNH hydrolase"/>
    <property type="match status" value="1"/>
</dbReference>
<feature type="domain" description="SGNH hydrolase-type esterase" evidence="1">
    <location>
        <begin position="13"/>
        <end position="200"/>
    </location>
</feature>
<organism evidence="2 3">
    <name type="scientific">Piptocephalis cylindrospora</name>
    <dbReference type="NCBI Taxonomy" id="1907219"/>
    <lineage>
        <taxon>Eukaryota</taxon>
        <taxon>Fungi</taxon>
        <taxon>Fungi incertae sedis</taxon>
        <taxon>Zoopagomycota</taxon>
        <taxon>Zoopagomycotina</taxon>
        <taxon>Zoopagomycetes</taxon>
        <taxon>Zoopagales</taxon>
        <taxon>Piptocephalidaceae</taxon>
        <taxon>Piptocephalis</taxon>
    </lineage>
</organism>
<proteinExistence type="predicted"/>
<protein>
    <submittedName>
        <fullName evidence="2">SGNH hydrolase-type esterase domain-containing protein</fullName>
    </submittedName>
</protein>
<dbReference type="InterPro" id="IPR036514">
    <property type="entry name" value="SGNH_hydro_sf"/>
</dbReference>
<accession>A0A4P9Y6R9</accession>
<gene>
    <name evidence="2" type="ORF">BJ684DRAFT_9370</name>
</gene>
<evidence type="ECO:0000259" key="1">
    <source>
        <dbReference type="Pfam" id="PF13472"/>
    </source>
</evidence>
<dbReference type="GO" id="GO:0016787">
    <property type="term" value="F:hydrolase activity"/>
    <property type="evidence" value="ECO:0007669"/>
    <property type="project" value="UniProtKB-KW"/>
</dbReference>
<dbReference type="CDD" id="cd01838">
    <property type="entry name" value="Isoamyl_acetate_hydrolase_like"/>
    <property type="match status" value="1"/>
</dbReference>
<dbReference type="EMBL" id="KZ987919">
    <property type="protein sequence ID" value="RKP13921.1"/>
    <property type="molecule type" value="Genomic_DNA"/>
</dbReference>
<reference evidence="3" key="1">
    <citation type="journal article" date="2018" name="Nat. Microbiol.">
        <title>Leveraging single-cell genomics to expand the fungal tree of life.</title>
        <authorList>
            <person name="Ahrendt S.R."/>
            <person name="Quandt C.A."/>
            <person name="Ciobanu D."/>
            <person name="Clum A."/>
            <person name="Salamov A."/>
            <person name="Andreopoulos B."/>
            <person name="Cheng J.F."/>
            <person name="Woyke T."/>
            <person name="Pelin A."/>
            <person name="Henrissat B."/>
            <person name="Reynolds N.K."/>
            <person name="Benny G.L."/>
            <person name="Smith M.E."/>
            <person name="James T.Y."/>
            <person name="Grigoriev I.V."/>
        </authorList>
    </citation>
    <scope>NUCLEOTIDE SEQUENCE [LARGE SCALE GENOMIC DNA]</scope>
</reference>
<evidence type="ECO:0000313" key="3">
    <source>
        <dbReference type="Proteomes" id="UP000267251"/>
    </source>
</evidence>
<dbReference type="Pfam" id="PF13472">
    <property type="entry name" value="Lipase_GDSL_2"/>
    <property type="match status" value="1"/>
</dbReference>
<dbReference type="SUPFAM" id="SSF52266">
    <property type="entry name" value="SGNH hydrolase"/>
    <property type="match status" value="1"/>
</dbReference>
<dbReference type="OrthoDB" id="671439at2759"/>
<evidence type="ECO:0000313" key="2">
    <source>
        <dbReference type="EMBL" id="RKP13921.1"/>
    </source>
</evidence>
<dbReference type="AlphaFoldDB" id="A0A4P9Y6R9"/>
<sequence length="247" mass="27746">MPTAKGLNQILLVGDSLTEYGGRVEDSGWAITLNSLYTRKMDVVNRGFTGYTTEWVKHILPQLLPPEQGSSSNVALVIVFLGANDSVLAPNTQHTPLEKYKKNLEEMYHTVKRHSSYTRFLLIAPPPFNDGAWEETCAMKGRSRDRDPEQTALYSRACLEVACELSVPVVDLWNIFTQDPRPPQDLFSDGLHMTRSGNRVILAAVVDMIKRTWPDLDPLTLPPILSHWSSVNLDNLEDAMQLPENTL</sequence>
<dbReference type="InterPro" id="IPR045136">
    <property type="entry name" value="Iah1-like"/>
</dbReference>
<keyword evidence="2" id="KW-0378">Hydrolase</keyword>
<dbReference type="PANTHER" id="PTHR14209:SF19">
    <property type="entry name" value="ISOAMYL ACETATE-HYDROLYZING ESTERASE 1 HOMOLOG"/>
    <property type="match status" value="1"/>
</dbReference>
<dbReference type="InterPro" id="IPR013830">
    <property type="entry name" value="SGNH_hydro"/>
</dbReference>